<organism evidence="2 3">
    <name type="scientific">Somion occarium</name>
    <dbReference type="NCBI Taxonomy" id="3059160"/>
    <lineage>
        <taxon>Eukaryota</taxon>
        <taxon>Fungi</taxon>
        <taxon>Dikarya</taxon>
        <taxon>Basidiomycota</taxon>
        <taxon>Agaricomycotina</taxon>
        <taxon>Agaricomycetes</taxon>
        <taxon>Polyporales</taxon>
        <taxon>Cerrenaceae</taxon>
        <taxon>Somion</taxon>
    </lineage>
</organism>
<sequence length="139" mass="14746">MRHCIASNSVVETIHEKTTPIVCGPPTRLGKSLPATKHAPRPSVSSPTGLRHAGSPASPASDSRRSQSSEPSTGSKDSAQSHRRGLPEHHGLPEHPGLARTCAIRTLHHLWSKRSSRSRIPGHLSNEIDGEAGQASKGV</sequence>
<evidence type="ECO:0000313" key="2">
    <source>
        <dbReference type="EMBL" id="CAL1698966.1"/>
    </source>
</evidence>
<keyword evidence="3" id="KW-1185">Reference proteome</keyword>
<evidence type="ECO:0000313" key="3">
    <source>
        <dbReference type="Proteomes" id="UP001497453"/>
    </source>
</evidence>
<dbReference type="Proteomes" id="UP001497453">
    <property type="component" value="Chromosome 11"/>
</dbReference>
<proteinExistence type="predicted"/>
<feature type="compositionally biased region" description="Basic residues" evidence="1">
    <location>
        <begin position="106"/>
        <end position="117"/>
    </location>
</feature>
<name>A0ABP1CTH3_9APHY</name>
<gene>
    <name evidence="2" type="ORF">GFSPODELE1_LOCUS2428</name>
</gene>
<feature type="region of interest" description="Disordered" evidence="1">
    <location>
        <begin position="20"/>
        <end position="139"/>
    </location>
</feature>
<evidence type="ECO:0000256" key="1">
    <source>
        <dbReference type="SAM" id="MobiDB-lite"/>
    </source>
</evidence>
<reference evidence="3" key="1">
    <citation type="submission" date="2024-04" db="EMBL/GenBank/DDBJ databases">
        <authorList>
            <person name="Shaw F."/>
            <person name="Minotto A."/>
        </authorList>
    </citation>
    <scope>NUCLEOTIDE SEQUENCE [LARGE SCALE GENOMIC DNA]</scope>
</reference>
<accession>A0ABP1CTH3</accession>
<dbReference type="EMBL" id="OZ037954">
    <property type="protein sequence ID" value="CAL1698966.1"/>
    <property type="molecule type" value="Genomic_DNA"/>
</dbReference>
<protein>
    <submittedName>
        <fullName evidence="2">Uncharacterized protein</fullName>
    </submittedName>
</protein>